<evidence type="ECO:0000313" key="2">
    <source>
        <dbReference type="Proteomes" id="UP001176961"/>
    </source>
</evidence>
<proteinExistence type="predicted"/>
<organism evidence="1 2">
    <name type="scientific">Cylicocyclus nassatus</name>
    <name type="common">Nematode worm</name>
    <dbReference type="NCBI Taxonomy" id="53992"/>
    <lineage>
        <taxon>Eukaryota</taxon>
        <taxon>Metazoa</taxon>
        <taxon>Ecdysozoa</taxon>
        <taxon>Nematoda</taxon>
        <taxon>Chromadorea</taxon>
        <taxon>Rhabditida</taxon>
        <taxon>Rhabditina</taxon>
        <taxon>Rhabditomorpha</taxon>
        <taxon>Strongyloidea</taxon>
        <taxon>Strongylidae</taxon>
        <taxon>Cylicocyclus</taxon>
    </lineage>
</organism>
<name>A0AA36DRM1_CYLNA</name>
<evidence type="ECO:0000313" key="1">
    <source>
        <dbReference type="EMBL" id="CAJ0591479.1"/>
    </source>
</evidence>
<gene>
    <name evidence="1" type="ORF">CYNAS_LOCUS3462</name>
</gene>
<dbReference type="AlphaFoldDB" id="A0AA36DRM1"/>
<keyword evidence="2" id="KW-1185">Reference proteome</keyword>
<accession>A0AA36DRM1</accession>
<dbReference type="EMBL" id="CATQJL010000001">
    <property type="protein sequence ID" value="CAJ0591479.1"/>
    <property type="molecule type" value="Genomic_DNA"/>
</dbReference>
<dbReference type="Proteomes" id="UP001176961">
    <property type="component" value="Unassembled WGS sequence"/>
</dbReference>
<reference evidence="1" key="1">
    <citation type="submission" date="2023-07" db="EMBL/GenBank/DDBJ databases">
        <authorList>
            <consortium name="CYATHOMIX"/>
        </authorList>
    </citation>
    <scope>NUCLEOTIDE SEQUENCE</scope>
    <source>
        <strain evidence="1">N/A</strain>
    </source>
</reference>
<protein>
    <submittedName>
        <fullName evidence="1">Uncharacterized protein</fullName>
    </submittedName>
</protein>
<sequence>MHTDSLYCGFSKLVHHQRTDLKITLYRIPTPYHMGVEDLPPLFKKNYEGQKFCDKIAATPFFFCEGRREWLGLWIGYGDYFYCGFSSYQHGRERWKGLNKNN</sequence>
<comment type="caution">
    <text evidence="1">The sequence shown here is derived from an EMBL/GenBank/DDBJ whole genome shotgun (WGS) entry which is preliminary data.</text>
</comment>